<dbReference type="EMBL" id="BMPI01000002">
    <property type="protein sequence ID" value="GGM06178.1"/>
    <property type="molecule type" value="Genomic_DNA"/>
</dbReference>
<dbReference type="Gene3D" id="1.50.10.20">
    <property type="match status" value="1"/>
</dbReference>
<gene>
    <name evidence="2" type="ORF">GCM10007977_004220</name>
</gene>
<dbReference type="CDD" id="cd00688">
    <property type="entry name" value="ISOPREN_C2_like"/>
    <property type="match status" value="1"/>
</dbReference>
<dbReference type="InterPro" id="IPR008930">
    <property type="entry name" value="Terpenoid_cyclase/PrenylTrfase"/>
</dbReference>
<dbReference type="Pfam" id="PF13243">
    <property type="entry name" value="SQHop_cyclase_C"/>
    <property type="match status" value="1"/>
</dbReference>
<reference evidence="2" key="2">
    <citation type="submission" date="2020-09" db="EMBL/GenBank/DDBJ databases">
        <authorList>
            <person name="Sun Q."/>
            <person name="Ohkuma M."/>
        </authorList>
    </citation>
    <scope>NUCLEOTIDE SEQUENCE</scope>
    <source>
        <strain evidence="2">JCM 19831</strain>
    </source>
</reference>
<organism evidence="2 3">
    <name type="scientific">Dactylosporangium sucinum</name>
    <dbReference type="NCBI Taxonomy" id="1424081"/>
    <lineage>
        <taxon>Bacteria</taxon>
        <taxon>Bacillati</taxon>
        <taxon>Actinomycetota</taxon>
        <taxon>Actinomycetes</taxon>
        <taxon>Micromonosporales</taxon>
        <taxon>Micromonosporaceae</taxon>
        <taxon>Dactylosporangium</taxon>
    </lineage>
</organism>
<dbReference type="InterPro" id="IPR032696">
    <property type="entry name" value="SQ_cyclase_C"/>
</dbReference>
<dbReference type="AlphaFoldDB" id="A0A917T202"/>
<accession>A0A917T202</accession>
<keyword evidence="3" id="KW-1185">Reference proteome</keyword>
<dbReference type="SUPFAM" id="SSF48239">
    <property type="entry name" value="Terpenoid cyclases/Protein prenyltransferases"/>
    <property type="match status" value="2"/>
</dbReference>
<protein>
    <recommendedName>
        <fullName evidence="1">Squalene cyclase C-terminal domain-containing protein</fullName>
    </recommendedName>
</protein>
<dbReference type="GO" id="GO:0010333">
    <property type="term" value="F:terpene synthase activity"/>
    <property type="evidence" value="ECO:0007669"/>
    <property type="project" value="InterPro"/>
</dbReference>
<dbReference type="GO" id="GO:0000287">
    <property type="term" value="F:magnesium ion binding"/>
    <property type="evidence" value="ECO:0007669"/>
    <property type="project" value="TreeGrafter"/>
</dbReference>
<evidence type="ECO:0000259" key="1">
    <source>
        <dbReference type="Pfam" id="PF13243"/>
    </source>
</evidence>
<evidence type="ECO:0000313" key="2">
    <source>
        <dbReference type="EMBL" id="GGM06178.1"/>
    </source>
</evidence>
<dbReference type="InterPro" id="IPR050148">
    <property type="entry name" value="Terpene_synthase-like"/>
</dbReference>
<comment type="caution">
    <text evidence="2">The sequence shown here is derived from an EMBL/GenBank/DDBJ whole genome shotgun (WGS) entry which is preliminary data.</text>
</comment>
<name>A0A917T202_9ACTN</name>
<dbReference type="RefSeq" id="WP_229833979.1">
    <property type="nucleotide sequence ID" value="NZ_BMPI01000002.1"/>
</dbReference>
<dbReference type="Proteomes" id="UP000642070">
    <property type="component" value="Unassembled WGS sequence"/>
</dbReference>
<dbReference type="PANTHER" id="PTHR31739">
    <property type="entry name" value="ENT-COPALYL DIPHOSPHATE SYNTHASE, CHLOROPLASTIC"/>
    <property type="match status" value="1"/>
</dbReference>
<sequence>MSVDEVAPAGHYVAPGPEHEVLDLLEGLAKEPWGQVSASVYETARVASLAPWVPGQAERLRFLLCAQRPDGGWGPPGGYAVVPTLSATEALLTAGPRPAAERGLRFLRRLLPAASSIPDTPAADLIVPALVERINERAGEALPLPAGIDGRRLSAVRQYFRSGAEVPEKLLHALEVLGESARDAAGVRPVGPGAVGASPAATAAWLGAPRAPAAVTYLGAAARRHGGPVPCATPITVFERAWVLGGLARAGVPFAAPAGLVASLTADWGPSGTAAGPGLPADADTTAVVLFALGELGHPADPDVLQQYDVGESFCTWPGEDGSSVTTNAHVLDAYGVSGRRDVVDRLARWLCGQQRDDGSWHDRWHSSPYYATACCVLALARFGRGPEVTAAIARAAEWVAATRRHDGSWGRWGGTAEETAYAVHVLLAPGAGGWPGLGATERYLAERRHTDPPLWHDKDLYAPHAIIRAAVLAARRLMLRNRN</sequence>
<dbReference type="Gene3D" id="1.50.10.160">
    <property type="match status" value="1"/>
</dbReference>
<dbReference type="GO" id="GO:0016102">
    <property type="term" value="P:diterpenoid biosynthetic process"/>
    <property type="evidence" value="ECO:0007669"/>
    <property type="project" value="TreeGrafter"/>
</dbReference>
<feature type="domain" description="Squalene cyclase C-terminal" evidence="1">
    <location>
        <begin position="330"/>
        <end position="435"/>
    </location>
</feature>
<proteinExistence type="predicted"/>
<reference evidence="2" key="1">
    <citation type="journal article" date="2014" name="Int. J. Syst. Evol. Microbiol.">
        <title>Complete genome sequence of Corynebacterium casei LMG S-19264T (=DSM 44701T), isolated from a smear-ripened cheese.</title>
        <authorList>
            <consortium name="US DOE Joint Genome Institute (JGI-PGF)"/>
            <person name="Walter F."/>
            <person name="Albersmeier A."/>
            <person name="Kalinowski J."/>
            <person name="Ruckert C."/>
        </authorList>
    </citation>
    <scope>NUCLEOTIDE SEQUENCE</scope>
    <source>
        <strain evidence="2">JCM 19831</strain>
    </source>
</reference>
<dbReference type="PANTHER" id="PTHR31739:SF25">
    <property type="entry name" value="(E,E)-GERANYLLINALOOL SYNTHASE"/>
    <property type="match status" value="1"/>
</dbReference>
<evidence type="ECO:0000313" key="3">
    <source>
        <dbReference type="Proteomes" id="UP000642070"/>
    </source>
</evidence>